<evidence type="ECO:0000256" key="3">
    <source>
        <dbReference type="ARBA" id="ARBA00022553"/>
    </source>
</evidence>
<keyword evidence="5" id="KW-0418">Kinase</keyword>
<dbReference type="EMBL" id="BMIC01000001">
    <property type="protein sequence ID" value="GFZ75824.1"/>
    <property type="molecule type" value="Genomic_DNA"/>
</dbReference>
<name>A0A8J2TN59_9FLAO</name>
<dbReference type="InterPro" id="IPR035965">
    <property type="entry name" value="PAS-like_dom_sf"/>
</dbReference>
<evidence type="ECO:0000259" key="7">
    <source>
        <dbReference type="PROSITE" id="PS50113"/>
    </source>
</evidence>
<dbReference type="SUPFAM" id="SSF55785">
    <property type="entry name" value="PYP-like sensor domain (PAS domain)"/>
    <property type="match status" value="1"/>
</dbReference>
<dbReference type="SUPFAM" id="SSF55874">
    <property type="entry name" value="ATPase domain of HSP90 chaperone/DNA topoisomerase II/histidine kinase"/>
    <property type="match status" value="1"/>
</dbReference>
<dbReference type="AlphaFoldDB" id="A0A8J2TN59"/>
<dbReference type="InterPro" id="IPR005467">
    <property type="entry name" value="His_kinase_dom"/>
</dbReference>
<dbReference type="InterPro" id="IPR052162">
    <property type="entry name" value="Sensor_kinase/Photoreceptor"/>
</dbReference>
<evidence type="ECO:0000256" key="5">
    <source>
        <dbReference type="ARBA" id="ARBA00022777"/>
    </source>
</evidence>
<dbReference type="PRINTS" id="PR00344">
    <property type="entry name" value="BCTRLSENSOR"/>
</dbReference>
<proteinExistence type="predicted"/>
<dbReference type="Pfam" id="PF02518">
    <property type="entry name" value="HATPase_c"/>
    <property type="match status" value="1"/>
</dbReference>
<dbReference type="CDD" id="cd00130">
    <property type="entry name" value="PAS"/>
    <property type="match status" value="1"/>
</dbReference>
<sequence length="383" mass="44292">MPNYILPKVKLPFKSESNYFDELKWKFALENSKIGIWDFNATTNKVYYSQESKNIIGFNNEDFGSDPNDWNNRVHPDDKKKYFQDFKDHLNGINEIYVNEHRILCKDGTYKWILDKGKIIEFNPNGTPKRIIGTHTDITNLKLTESQLNIHITETKLQNEKLHSFSHMVSHNLKSHAANLESILSFYDEASKEDEKIEMINYIHEISKSLNETISNLNELVSIKNKKEISTNWVDLHKNTNEIIRLLSFDIKLNSAQIINTIEHNISIQFNSAYFESIMLNLLTNSLKYKQPNKLPIINIHSANHKDYVEIIISDNGLGIDLEKFGKDVFSLYKTFHNNIDSEGVGLYLVKSQIESLNGYVTIKSKVGEGTKFSLFFAKEKAS</sequence>
<dbReference type="InterPro" id="IPR001610">
    <property type="entry name" value="PAC"/>
</dbReference>
<feature type="domain" description="Histidine kinase" evidence="6">
    <location>
        <begin position="168"/>
        <end position="381"/>
    </location>
</feature>
<dbReference type="InterPro" id="IPR013655">
    <property type="entry name" value="PAS_fold_3"/>
</dbReference>
<gene>
    <name evidence="8" type="ORF">GCM10011531_00290</name>
</gene>
<dbReference type="SMART" id="SM00387">
    <property type="entry name" value="HATPase_c"/>
    <property type="match status" value="1"/>
</dbReference>
<dbReference type="InterPro" id="IPR000014">
    <property type="entry name" value="PAS"/>
</dbReference>
<evidence type="ECO:0000256" key="4">
    <source>
        <dbReference type="ARBA" id="ARBA00022679"/>
    </source>
</evidence>
<dbReference type="PROSITE" id="PS50109">
    <property type="entry name" value="HIS_KIN"/>
    <property type="match status" value="1"/>
</dbReference>
<dbReference type="InterPro" id="IPR036890">
    <property type="entry name" value="HATPase_C_sf"/>
</dbReference>
<keyword evidence="3" id="KW-0597">Phosphoprotein</keyword>
<keyword evidence="9" id="KW-1185">Reference proteome</keyword>
<evidence type="ECO:0000313" key="9">
    <source>
        <dbReference type="Proteomes" id="UP000598120"/>
    </source>
</evidence>
<reference evidence="8 9" key="1">
    <citation type="journal article" date="2014" name="Int. J. Syst. Evol. Microbiol.">
        <title>Complete genome sequence of Corynebacterium casei LMG S-19264T (=DSM 44701T), isolated from a smear-ripened cheese.</title>
        <authorList>
            <consortium name="US DOE Joint Genome Institute (JGI-PGF)"/>
            <person name="Walter F."/>
            <person name="Albersmeier A."/>
            <person name="Kalinowski J."/>
            <person name="Ruckert C."/>
        </authorList>
    </citation>
    <scope>NUCLEOTIDE SEQUENCE [LARGE SCALE GENOMIC DNA]</scope>
    <source>
        <strain evidence="8 9">CGMCC 1.15295</strain>
    </source>
</reference>
<dbReference type="Gene3D" id="3.30.565.10">
    <property type="entry name" value="Histidine kinase-like ATPase, C-terminal domain"/>
    <property type="match status" value="1"/>
</dbReference>
<comment type="catalytic activity">
    <reaction evidence="1">
        <text>ATP + protein L-histidine = ADP + protein N-phospho-L-histidine.</text>
        <dbReference type="EC" id="2.7.13.3"/>
    </reaction>
</comment>
<feature type="domain" description="PAC" evidence="7">
    <location>
        <begin position="97"/>
        <end position="150"/>
    </location>
</feature>
<dbReference type="InterPro" id="IPR004358">
    <property type="entry name" value="Sig_transdc_His_kin-like_C"/>
</dbReference>
<protein>
    <recommendedName>
        <fullName evidence="2">histidine kinase</fullName>
        <ecNumber evidence="2">2.7.13.3</ecNumber>
    </recommendedName>
</protein>
<comment type="caution">
    <text evidence="8">The sequence shown here is derived from an EMBL/GenBank/DDBJ whole genome shotgun (WGS) entry which is preliminary data.</text>
</comment>
<dbReference type="PANTHER" id="PTHR43304:SF1">
    <property type="entry name" value="PAC DOMAIN-CONTAINING PROTEIN"/>
    <property type="match status" value="1"/>
</dbReference>
<dbReference type="PANTHER" id="PTHR43304">
    <property type="entry name" value="PHYTOCHROME-LIKE PROTEIN CPH1"/>
    <property type="match status" value="1"/>
</dbReference>
<dbReference type="EC" id="2.7.13.3" evidence="2"/>
<dbReference type="Gene3D" id="3.30.450.20">
    <property type="entry name" value="PAS domain"/>
    <property type="match status" value="1"/>
</dbReference>
<dbReference type="SMART" id="SM00086">
    <property type="entry name" value="PAC"/>
    <property type="match status" value="1"/>
</dbReference>
<accession>A0A8J2TN59</accession>
<evidence type="ECO:0000256" key="2">
    <source>
        <dbReference type="ARBA" id="ARBA00012438"/>
    </source>
</evidence>
<evidence type="ECO:0000313" key="8">
    <source>
        <dbReference type="EMBL" id="GFZ75824.1"/>
    </source>
</evidence>
<dbReference type="RefSeq" id="WP_188604314.1">
    <property type="nucleotide sequence ID" value="NZ_BMIC01000001.1"/>
</dbReference>
<dbReference type="Proteomes" id="UP000598120">
    <property type="component" value="Unassembled WGS sequence"/>
</dbReference>
<dbReference type="PROSITE" id="PS50113">
    <property type="entry name" value="PAC"/>
    <property type="match status" value="1"/>
</dbReference>
<dbReference type="InterPro" id="IPR000700">
    <property type="entry name" value="PAS-assoc_C"/>
</dbReference>
<dbReference type="Pfam" id="PF08447">
    <property type="entry name" value="PAS_3"/>
    <property type="match status" value="1"/>
</dbReference>
<dbReference type="NCBIfam" id="TIGR00229">
    <property type="entry name" value="sensory_box"/>
    <property type="match status" value="1"/>
</dbReference>
<evidence type="ECO:0000259" key="6">
    <source>
        <dbReference type="PROSITE" id="PS50109"/>
    </source>
</evidence>
<evidence type="ECO:0000256" key="1">
    <source>
        <dbReference type="ARBA" id="ARBA00000085"/>
    </source>
</evidence>
<dbReference type="GO" id="GO:0004673">
    <property type="term" value="F:protein histidine kinase activity"/>
    <property type="evidence" value="ECO:0007669"/>
    <property type="project" value="UniProtKB-EC"/>
</dbReference>
<keyword evidence="4" id="KW-0808">Transferase</keyword>
<dbReference type="InterPro" id="IPR003594">
    <property type="entry name" value="HATPase_dom"/>
</dbReference>
<organism evidence="8 9">
    <name type="scientific">Aquaticitalea lipolytica</name>
    <dbReference type="NCBI Taxonomy" id="1247562"/>
    <lineage>
        <taxon>Bacteria</taxon>
        <taxon>Pseudomonadati</taxon>
        <taxon>Bacteroidota</taxon>
        <taxon>Flavobacteriia</taxon>
        <taxon>Flavobacteriales</taxon>
        <taxon>Flavobacteriaceae</taxon>
        <taxon>Aquaticitalea</taxon>
    </lineage>
</organism>